<evidence type="ECO:0000256" key="2">
    <source>
        <dbReference type="ARBA" id="ARBA00022801"/>
    </source>
</evidence>
<dbReference type="InterPro" id="IPR036397">
    <property type="entry name" value="RNaseH_sf"/>
</dbReference>
<dbReference type="Pfam" id="PF00929">
    <property type="entry name" value="RNase_T"/>
    <property type="match status" value="1"/>
</dbReference>
<dbReference type="CDD" id="cd06127">
    <property type="entry name" value="DEDDh"/>
    <property type="match status" value="1"/>
</dbReference>
<dbReference type="Gene3D" id="3.30.420.10">
    <property type="entry name" value="Ribonuclease H-like superfamily/Ribonuclease H"/>
    <property type="match status" value="1"/>
</dbReference>
<evidence type="ECO:0000313" key="5">
    <source>
        <dbReference type="EMBL" id="KGX88826.1"/>
    </source>
</evidence>
<protein>
    <submittedName>
        <fullName evidence="5">DNA polymerase III subunit epsilon</fullName>
    </submittedName>
</protein>
<evidence type="ECO:0000259" key="4">
    <source>
        <dbReference type="SMART" id="SM00479"/>
    </source>
</evidence>
<sequence length="244" mass="28494">MLPIDIELLRYWLFEKHIYAYKLRSFKQTDAYRKGKETLNAFHRNPNLLLADLETAPFTIFDLETTGLLPQIGHEIISIGAVRIVGTKHISYKRFHQIIKPIRPVLNRTLQLTGITREEINDGMTFCDAYQQFLEFSQDSILVAYPAAFDIGFIETLLKRWHLPNRTPYYIDAQALVKKLYPKHKSQLDTMIAELGVTPLERHHALNDAIMTAELFQTLLHDCLHRDIRNVHQLLHYTLSQQRS</sequence>
<dbReference type="RefSeq" id="WP_084600070.1">
    <property type="nucleotide sequence ID" value="NZ_AVPG01000001.1"/>
</dbReference>
<dbReference type="NCBIfam" id="TIGR00573">
    <property type="entry name" value="dnaq"/>
    <property type="match status" value="1"/>
</dbReference>
<comment type="caution">
    <text evidence="5">The sequence shown here is derived from an EMBL/GenBank/DDBJ whole genome shotgun (WGS) entry which is preliminary data.</text>
</comment>
<keyword evidence="1" id="KW-0540">Nuclease</keyword>
<dbReference type="PANTHER" id="PTHR30231:SF41">
    <property type="entry name" value="DNA POLYMERASE III SUBUNIT EPSILON"/>
    <property type="match status" value="1"/>
</dbReference>
<feature type="domain" description="Exonuclease" evidence="4">
    <location>
        <begin position="57"/>
        <end position="225"/>
    </location>
</feature>
<dbReference type="InterPro" id="IPR012337">
    <property type="entry name" value="RNaseH-like_sf"/>
</dbReference>
<keyword evidence="3" id="KW-0269">Exonuclease</keyword>
<dbReference type="AlphaFoldDB" id="A0A0A5G6R9"/>
<evidence type="ECO:0000256" key="3">
    <source>
        <dbReference type="ARBA" id="ARBA00022839"/>
    </source>
</evidence>
<dbReference type="eggNOG" id="COG2176">
    <property type="taxonomic scope" value="Bacteria"/>
</dbReference>
<gene>
    <name evidence="5" type="ORF">N784_00295</name>
</gene>
<dbReference type="Proteomes" id="UP000030401">
    <property type="component" value="Unassembled WGS sequence"/>
</dbReference>
<dbReference type="GO" id="GO:0045004">
    <property type="term" value="P:DNA replication proofreading"/>
    <property type="evidence" value="ECO:0007669"/>
    <property type="project" value="TreeGrafter"/>
</dbReference>
<dbReference type="PANTHER" id="PTHR30231">
    <property type="entry name" value="DNA POLYMERASE III SUBUNIT EPSILON"/>
    <property type="match status" value="1"/>
</dbReference>
<name>A0A0A5G6R9_9BACI</name>
<dbReference type="SMART" id="SM00479">
    <property type="entry name" value="EXOIII"/>
    <property type="match status" value="1"/>
</dbReference>
<keyword evidence="6" id="KW-1185">Reference proteome</keyword>
<reference evidence="5 6" key="1">
    <citation type="submission" date="2013-08" db="EMBL/GenBank/DDBJ databases">
        <authorList>
            <person name="Huang J."/>
            <person name="Wang G."/>
        </authorList>
    </citation>
    <scope>NUCLEOTIDE SEQUENCE [LARGE SCALE GENOMIC DNA]</scope>
    <source>
        <strain evidence="5 6">JSM 072002</strain>
    </source>
</reference>
<dbReference type="GO" id="GO:0003677">
    <property type="term" value="F:DNA binding"/>
    <property type="evidence" value="ECO:0007669"/>
    <property type="project" value="InterPro"/>
</dbReference>
<dbReference type="GO" id="GO:0005829">
    <property type="term" value="C:cytosol"/>
    <property type="evidence" value="ECO:0007669"/>
    <property type="project" value="TreeGrafter"/>
</dbReference>
<dbReference type="GO" id="GO:0008408">
    <property type="term" value="F:3'-5' exonuclease activity"/>
    <property type="evidence" value="ECO:0007669"/>
    <property type="project" value="TreeGrafter"/>
</dbReference>
<dbReference type="EMBL" id="AVPG01000001">
    <property type="protein sequence ID" value="KGX88826.1"/>
    <property type="molecule type" value="Genomic_DNA"/>
</dbReference>
<accession>A0A0A5G6R9</accession>
<dbReference type="OrthoDB" id="9804290at2"/>
<proteinExistence type="predicted"/>
<dbReference type="InterPro" id="IPR013520">
    <property type="entry name" value="Ribonucl_H"/>
</dbReference>
<organism evidence="5 6">
    <name type="scientific">Pontibacillus litoralis JSM 072002</name>
    <dbReference type="NCBI Taxonomy" id="1385512"/>
    <lineage>
        <taxon>Bacteria</taxon>
        <taxon>Bacillati</taxon>
        <taxon>Bacillota</taxon>
        <taxon>Bacilli</taxon>
        <taxon>Bacillales</taxon>
        <taxon>Bacillaceae</taxon>
        <taxon>Pontibacillus</taxon>
    </lineage>
</organism>
<dbReference type="STRING" id="1385512.N784_00295"/>
<dbReference type="SUPFAM" id="SSF53098">
    <property type="entry name" value="Ribonuclease H-like"/>
    <property type="match status" value="1"/>
</dbReference>
<dbReference type="GO" id="GO:0003887">
    <property type="term" value="F:DNA-directed DNA polymerase activity"/>
    <property type="evidence" value="ECO:0007669"/>
    <property type="project" value="InterPro"/>
</dbReference>
<keyword evidence="2" id="KW-0378">Hydrolase</keyword>
<dbReference type="InterPro" id="IPR006054">
    <property type="entry name" value="DnaQ"/>
</dbReference>
<evidence type="ECO:0000313" key="6">
    <source>
        <dbReference type="Proteomes" id="UP000030401"/>
    </source>
</evidence>
<evidence type="ECO:0000256" key="1">
    <source>
        <dbReference type="ARBA" id="ARBA00022722"/>
    </source>
</evidence>
<dbReference type="FunFam" id="3.30.420.10:FF:000045">
    <property type="entry name" value="3'-5' exonuclease DinG"/>
    <property type="match status" value="1"/>
</dbReference>